<dbReference type="FunFam" id="1.10.1200.10:FF:000005">
    <property type="entry name" value="Nonribosomal peptide synthetase 1"/>
    <property type="match status" value="1"/>
</dbReference>
<dbReference type="SUPFAM" id="SSF56801">
    <property type="entry name" value="Acetyl-CoA synthetase-like"/>
    <property type="match status" value="1"/>
</dbReference>
<dbReference type="AlphaFoldDB" id="A0AAJ0LGW3"/>
<dbReference type="PANTHER" id="PTHR45527">
    <property type="entry name" value="NONRIBOSOMAL PEPTIDE SYNTHETASE"/>
    <property type="match status" value="1"/>
</dbReference>
<comment type="similarity">
    <text evidence="2">Belongs to the ATP-dependent AMP-binding enzyme family.</text>
</comment>
<comment type="caution">
    <text evidence="6">The sequence shown here is derived from an EMBL/GenBank/DDBJ whole genome shotgun (WGS) entry which is preliminary data.</text>
</comment>
<gene>
    <name evidence="6" type="ORF">NS96R_19235</name>
</gene>
<evidence type="ECO:0000256" key="4">
    <source>
        <dbReference type="ARBA" id="ARBA00022553"/>
    </source>
</evidence>
<evidence type="ECO:0000259" key="5">
    <source>
        <dbReference type="PROSITE" id="PS50075"/>
    </source>
</evidence>
<dbReference type="FunFam" id="3.30.300.30:FF:000010">
    <property type="entry name" value="Enterobactin synthetase component F"/>
    <property type="match status" value="1"/>
</dbReference>
<dbReference type="Gene3D" id="1.10.1200.10">
    <property type="entry name" value="ACP-like"/>
    <property type="match status" value="1"/>
</dbReference>
<dbReference type="GO" id="GO:0044550">
    <property type="term" value="P:secondary metabolite biosynthetic process"/>
    <property type="evidence" value="ECO:0007669"/>
    <property type="project" value="TreeGrafter"/>
</dbReference>
<dbReference type="InterPro" id="IPR009081">
    <property type="entry name" value="PP-bd_ACP"/>
</dbReference>
<dbReference type="GO" id="GO:0005829">
    <property type="term" value="C:cytosol"/>
    <property type="evidence" value="ECO:0007669"/>
    <property type="project" value="TreeGrafter"/>
</dbReference>
<dbReference type="Pfam" id="PF00550">
    <property type="entry name" value="PP-binding"/>
    <property type="match status" value="1"/>
</dbReference>
<dbReference type="GO" id="GO:0043041">
    <property type="term" value="P:amino acid activation for nonribosomal peptide biosynthetic process"/>
    <property type="evidence" value="ECO:0007669"/>
    <property type="project" value="TreeGrafter"/>
</dbReference>
<evidence type="ECO:0000256" key="3">
    <source>
        <dbReference type="ARBA" id="ARBA00022450"/>
    </source>
</evidence>
<dbReference type="EMBL" id="LDSN01000064">
    <property type="protein sequence ID" value="KTT15287.1"/>
    <property type="molecule type" value="Genomic_DNA"/>
</dbReference>
<feature type="domain" description="Carrier" evidence="5">
    <location>
        <begin position="124"/>
        <end position="199"/>
    </location>
</feature>
<dbReference type="SUPFAM" id="SSF47336">
    <property type="entry name" value="ACP-like"/>
    <property type="match status" value="1"/>
</dbReference>
<accession>A0AAJ0LGW3</accession>
<dbReference type="PROSITE" id="PS50075">
    <property type="entry name" value="CARRIER"/>
    <property type="match status" value="1"/>
</dbReference>
<evidence type="ECO:0000256" key="1">
    <source>
        <dbReference type="ARBA" id="ARBA00001957"/>
    </source>
</evidence>
<keyword evidence="4" id="KW-0597">Phosphoprotein</keyword>
<sequence>GVLEYLGRLDHQVKIRGQRIELGEIEARLLEMAEVREAVVLAQPGVAGAQLVGYVLVDGADLEPTRQALLRERLKAHLKANLPGYMVPGQWLLLEQWPLSPNGKLDRKALPLPQAAPPQHGYEAPQRPVECQLAAIWQDLLQLDKVGLNDHFFDLGGHSLLVVSLVSRIQLELGMKATTQLIFQYPTLGELARQLEHEGGAVDAATLDQLESLLDEMEAV</sequence>
<organism evidence="6 7">
    <name type="scientific">Pseudomonas parafulva</name>
    <dbReference type="NCBI Taxonomy" id="157782"/>
    <lineage>
        <taxon>Bacteria</taxon>
        <taxon>Pseudomonadati</taxon>
        <taxon>Pseudomonadota</taxon>
        <taxon>Gammaproteobacteria</taxon>
        <taxon>Pseudomonadales</taxon>
        <taxon>Pseudomonadaceae</taxon>
        <taxon>Pseudomonas</taxon>
    </lineage>
</organism>
<keyword evidence="3" id="KW-0596">Phosphopantetheine</keyword>
<dbReference type="SMART" id="SM00823">
    <property type="entry name" value="PKS_PP"/>
    <property type="match status" value="1"/>
</dbReference>
<dbReference type="InterPro" id="IPR036736">
    <property type="entry name" value="ACP-like_sf"/>
</dbReference>
<protein>
    <recommendedName>
        <fullName evidence="5">Carrier domain-containing protein</fullName>
    </recommendedName>
</protein>
<dbReference type="InterPro" id="IPR025110">
    <property type="entry name" value="AMP-bd_C"/>
</dbReference>
<reference evidence="6 7" key="1">
    <citation type="journal article" date="2016" name="Front. Microbiol.">
        <title>Genomic Resource of Rice Seed Associated Bacteria.</title>
        <authorList>
            <person name="Midha S."/>
            <person name="Bansal K."/>
            <person name="Sharma S."/>
            <person name="Kumar N."/>
            <person name="Patil P.P."/>
            <person name="Chaudhry V."/>
            <person name="Patil P.B."/>
        </authorList>
    </citation>
    <scope>NUCLEOTIDE SEQUENCE [LARGE SCALE GENOMIC DNA]</scope>
    <source>
        <strain evidence="6 7">NS96</strain>
    </source>
</reference>
<dbReference type="InterPro" id="IPR045851">
    <property type="entry name" value="AMP-bd_C_sf"/>
</dbReference>
<evidence type="ECO:0000313" key="7">
    <source>
        <dbReference type="Proteomes" id="UP000071644"/>
    </source>
</evidence>
<dbReference type="Proteomes" id="UP000071644">
    <property type="component" value="Unassembled WGS sequence"/>
</dbReference>
<name>A0AAJ0LGW3_9PSED</name>
<dbReference type="PANTHER" id="PTHR45527:SF1">
    <property type="entry name" value="FATTY ACID SYNTHASE"/>
    <property type="match status" value="1"/>
</dbReference>
<dbReference type="Gene3D" id="3.30.300.30">
    <property type="match status" value="1"/>
</dbReference>
<dbReference type="InterPro" id="IPR020806">
    <property type="entry name" value="PKS_PP-bd"/>
</dbReference>
<dbReference type="RefSeq" id="WP_153008579.1">
    <property type="nucleotide sequence ID" value="NZ_LDSN01000064.1"/>
</dbReference>
<evidence type="ECO:0000256" key="2">
    <source>
        <dbReference type="ARBA" id="ARBA00006432"/>
    </source>
</evidence>
<comment type="cofactor">
    <cofactor evidence="1">
        <name>pantetheine 4'-phosphate</name>
        <dbReference type="ChEBI" id="CHEBI:47942"/>
    </cofactor>
</comment>
<dbReference type="Pfam" id="PF13193">
    <property type="entry name" value="AMP-binding_C"/>
    <property type="match status" value="1"/>
</dbReference>
<proteinExistence type="inferred from homology"/>
<feature type="non-terminal residue" evidence="6">
    <location>
        <position position="1"/>
    </location>
</feature>
<dbReference type="GO" id="GO:0031177">
    <property type="term" value="F:phosphopantetheine binding"/>
    <property type="evidence" value="ECO:0007669"/>
    <property type="project" value="InterPro"/>
</dbReference>
<evidence type="ECO:0000313" key="6">
    <source>
        <dbReference type="EMBL" id="KTT15287.1"/>
    </source>
</evidence>